<dbReference type="GeneID" id="90984682"/>
<reference evidence="1 2" key="1">
    <citation type="submission" date="2014-04" db="EMBL/GenBank/DDBJ databases">
        <title>Draft Genome Sequence of Synergistes jonesii.</title>
        <authorList>
            <person name="Coil D.A."/>
            <person name="Eisen J.A."/>
            <person name="Holland-Moritz H.E."/>
        </authorList>
    </citation>
    <scope>NUCLEOTIDE SEQUENCE [LARGE SCALE GENOMIC DNA]</scope>
    <source>
        <strain evidence="1 2">78-1</strain>
    </source>
</reference>
<dbReference type="OrthoDB" id="1676875at2"/>
<proteinExistence type="predicted"/>
<dbReference type="STRING" id="2754.EH55_11935"/>
<dbReference type="eggNOG" id="COG1794">
    <property type="taxonomic scope" value="Bacteria"/>
</dbReference>
<accession>A0A073INC2</accession>
<evidence type="ECO:0000313" key="1">
    <source>
        <dbReference type="EMBL" id="KEJ91254.1"/>
    </source>
</evidence>
<dbReference type="NCBIfam" id="NF005679">
    <property type="entry name" value="PRK07475.1"/>
    <property type="match status" value="1"/>
</dbReference>
<organism evidence="1 2">
    <name type="scientific">Synergistes jonesii</name>
    <dbReference type="NCBI Taxonomy" id="2754"/>
    <lineage>
        <taxon>Bacteria</taxon>
        <taxon>Thermotogati</taxon>
        <taxon>Synergistota</taxon>
        <taxon>Synergistia</taxon>
        <taxon>Synergistales</taxon>
        <taxon>Synergistaceae</taxon>
        <taxon>Synergistes</taxon>
    </lineage>
</organism>
<keyword evidence="2" id="KW-1185">Reference proteome</keyword>
<dbReference type="AlphaFoldDB" id="A0A073INC2"/>
<dbReference type="EMBL" id="JMKI01000054">
    <property type="protein sequence ID" value="KEJ91254.1"/>
    <property type="molecule type" value="Genomic_DNA"/>
</dbReference>
<evidence type="ECO:0000313" key="2">
    <source>
        <dbReference type="Proteomes" id="UP000027665"/>
    </source>
</evidence>
<dbReference type="Proteomes" id="UP000027665">
    <property type="component" value="Unassembled WGS sequence"/>
</dbReference>
<sequence>MYYLPRDRDIDYVEERGRYCSGAGLGVLLVDEIYPAFPGDVRNPSAFSYPIQYEVVDGMDIQGLIRSENKEQYLARIIKAAKKLERMGCKALIGECGYFSYFQREVADAVNIPAFMSSLLQIRWAQSVIGAKKVVGVLMSGKAEMLEKHLTNVGVELNTNYVVEGAMDGGNCHQFHLLWDYRFREGPARASYKEAERDFVKCAVDFYRGYPNMGAMVLECTGFPPFARAIQREIDIPIFSWATLMDYAYLITRHRDFYGNI</sequence>
<protein>
    <submittedName>
        <fullName evidence="1">Hydantoin racemase</fullName>
    </submittedName>
</protein>
<name>A0A073INC2_9BACT</name>
<comment type="caution">
    <text evidence="1">The sequence shown here is derived from an EMBL/GenBank/DDBJ whole genome shotgun (WGS) entry which is preliminary data.</text>
</comment>
<dbReference type="RefSeq" id="WP_037978555.1">
    <property type="nucleotide sequence ID" value="NZ_JMKI01000054.1"/>
</dbReference>
<gene>
    <name evidence="1" type="ORF">EH55_11935</name>
</gene>